<reference evidence="2" key="1">
    <citation type="submission" date="2022-04" db="EMBL/GenBank/DDBJ databases">
        <title>A functionally conserved STORR gene fusion in Papaver species that diverged 16.8 million years ago.</title>
        <authorList>
            <person name="Catania T."/>
        </authorList>
    </citation>
    <scope>NUCLEOTIDE SEQUENCE</scope>
    <source>
        <strain evidence="2">S-188037</strain>
    </source>
</reference>
<gene>
    <name evidence="2" type="ORF">MKW98_021301</name>
</gene>
<evidence type="ECO:0000313" key="3">
    <source>
        <dbReference type="Proteomes" id="UP001202328"/>
    </source>
</evidence>
<accession>A0AAD4SPS3</accession>
<comment type="caution">
    <text evidence="2">The sequence shown here is derived from an EMBL/GenBank/DDBJ whole genome shotgun (WGS) entry which is preliminary data.</text>
</comment>
<dbReference type="EMBL" id="JAJJMB010008983">
    <property type="protein sequence ID" value="KAI3917539.1"/>
    <property type="molecule type" value="Genomic_DNA"/>
</dbReference>
<protein>
    <submittedName>
        <fullName evidence="2">Uncharacterized protein</fullName>
    </submittedName>
</protein>
<dbReference type="Proteomes" id="UP001202328">
    <property type="component" value="Unassembled WGS sequence"/>
</dbReference>
<feature type="region of interest" description="Disordered" evidence="1">
    <location>
        <begin position="166"/>
        <end position="189"/>
    </location>
</feature>
<feature type="compositionally biased region" description="Basic residues" evidence="1">
    <location>
        <begin position="65"/>
        <end position="85"/>
    </location>
</feature>
<name>A0AAD4SPS3_9MAGN</name>
<evidence type="ECO:0000313" key="2">
    <source>
        <dbReference type="EMBL" id="KAI3917539.1"/>
    </source>
</evidence>
<feature type="region of interest" description="Disordered" evidence="1">
    <location>
        <begin position="47"/>
        <end position="93"/>
    </location>
</feature>
<dbReference type="AlphaFoldDB" id="A0AAD4SPS3"/>
<evidence type="ECO:0000256" key="1">
    <source>
        <dbReference type="SAM" id="MobiDB-lite"/>
    </source>
</evidence>
<feature type="compositionally biased region" description="Basic residues" evidence="1">
    <location>
        <begin position="175"/>
        <end position="189"/>
    </location>
</feature>
<proteinExistence type="predicted"/>
<keyword evidence="3" id="KW-1185">Reference proteome</keyword>
<organism evidence="2 3">
    <name type="scientific">Papaver atlanticum</name>
    <dbReference type="NCBI Taxonomy" id="357466"/>
    <lineage>
        <taxon>Eukaryota</taxon>
        <taxon>Viridiplantae</taxon>
        <taxon>Streptophyta</taxon>
        <taxon>Embryophyta</taxon>
        <taxon>Tracheophyta</taxon>
        <taxon>Spermatophyta</taxon>
        <taxon>Magnoliopsida</taxon>
        <taxon>Ranunculales</taxon>
        <taxon>Papaveraceae</taxon>
        <taxon>Papaveroideae</taxon>
        <taxon>Papaver</taxon>
    </lineage>
</organism>
<sequence length="189" mass="21451">MICVMKDPYLKPILEDIETGGPTVMMRYLDDPEVLQKLARAMGFEPDTEDQIADGSNPAANISGNKRKRRSQKRPSKKQRIRRQRHLDDPEVLQKLARAMGFEPNVDAEDPIASERLSTVCTTSAITNPTPLYMTNTKENSFSEKDEPQMSFEVHSDTQDVLVLHASNPAANMTGKKRKRRSQKKKKRP</sequence>